<protein>
    <submittedName>
        <fullName evidence="2">Capsular biosynthesis protein</fullName>
    </submittedName>
</protein>
<dbReference type="PANTHER" id="PTHR32385">
    <property type="entry name" value="MANNOSYL PHOSPHORYLINOSITOL CERAMIDE SYNTHASE"/>
    <property type="match status" value="1"/>
</dbReference>
<dbReference type="InterPro" id="IPR029044">
    <property type="entry name" value="Nucleotide-diphossugar_trans"/>
</dbReference>
<evidence type="ECO:0000313" key="2">
    <source>
        <dbReference type="EMBL" id="RUO75723.1"/>
    </source>
</evidence>
<sequence length="346" mass="40560">MILKFVQVCWRGRDLYLIAKDIYIRQTIDNRGNVLLALISVLVITYLGYWLLRVSKRLPETALTEICWGSAAKEYAPLPKQIWTFWHDSHPPQVVRECIAGWQRLNPDYQITLVTRDSIGQYINNLPTNFTEVHITKQADWLRLALLEKYGGIWLDSSILLTQSLDSWLSRYSSESNNSFIGFYLARHNTDASSPLLENWFLAAKQGDPFIKDWFAAFNHNTFELGTDRYLQQLRQQGKLATYQQGFDTPEYHTMHVMAQELLHAPAAQSKYRLTLIKAEDLAFKLQHYSQWRRRRLFWRLLVGNDPNAPALIKLRGGERRKLEWYLKHKLYARNSLIGQQLTQNQ</sequence>
<dbReference type="Pfam" id="PF05704">
    <property type="entry name" value="Caps_synth"/>
    <property type="match status" value="1"/>
</dbReference>
<dbReference type="SUPFAM" id="SSF53448">
    <property type="entry name" value="Nucleotide-diphospho-sugar transferases"/>
    <property type="match status" value="1"/>
</dbReference>
<evidence type="ECO:0000256" key="1">
    <source>
        <dbReference type="SAM" id="Phobius"/>
    </source>
</evidence>
<dbReference type="GO" id="GO:0016020">
    <property type="term" value="C:membrane"/>
    <property type="evidence" value="ECO:0007669"/>
    <property type="project" value="GOC"/>
</dbReference>
<accession>A0A432ZCN0</accession>
<dbReference type="AlphaFoldDB" id="A0A432ZCN0"/>
<feature type="transmembrane region" description="Helical" evidence="1">
    <location>
        <begin position="34"/>
        <end position="52"/>
    </location>
</feature>
<comment type="caution">
    <text evidence="2">The sequence shown here is derived from an EMBL/GenBank/DDBJ whole genome shotgun (WGS) entry which is preliminary data.</text>
</comment>
<dbReference type="InterPro" id="IPR008441">
    <property type="entry name" value="AfumC-like_glycosyl_Trfase"/>
</dbReference>
<keyword evidence="1" id="KW-0472">Membrane</keyword>
<dbReference type="RefSeq" id="WP_126828640.1">
    <property type="nucleotide sequence ID" value="NZ_PIQG01000005.1"/>
</dbReference>
<keyword evidence="1" id="KW-1133">Transmembrane helix</keyword>
<keyword evidence="3" id="KW-1185">Reference proteome</keyword>
<dbReference type="Proteomes" id="UP000288279">
    <property type="component" value="Unassembled WGS sequence"/>
</dbReference>
<reference evidence="2 3" key="1">
    <citation type="journal article" date="2011" name="Front. Microbiol.">
        <title>Genomic signatures of strain selection and enhancement in Bacillus atrophaeus var. globigii, a historical biowarfare simulant.</title>
        <authorList>
            <person name="Gibbons H.S."/>
            <person name="Broomall S.M."/>
            <person name="McNew L.A."/>
            <person name="Daligault H."/>
            <person name="Chapman C."/>
            <person name="Bruce D."/>
            <person name="Karavis M."/>
            <person name="Krepps M."/>
            <person name="McGregor P.A."/>
            <person name="Hong C."/>
            <person name="Park K.H."/>
            <person name="Akmal A."/>
            <person name="Feldman A."/>
            <person name="Lin J.S."/>
            <person name="Chang W.E."/>
            <person name="Higgs B.W."/>
            <person name="Demirev P."/>
            <person name="Lindquist J."/>
            <person name="Liem A."/>
            <person name="Fochler E."/>
            <person name="Read T.D."/>
            <person name="Tapia R."/>
            <person name="Johnson S."/>
            <person name="Bishop-Lilly K.A."/>
            <person name="Detter C."/>
            <person name="Han C."/>
            <person name="Sozhamannan S."/>
            <person name="Rosenzweig C.N."/>
            <person name="Skowronski E.W."/>
        </authorList>
    </citation>
    <scope>NUCLEOTIDE SEQUENCE [LARGE SCALE GENOMIC DNA]</scope>
    <source>
        <strain evidence="2 3">PIT1</strain>
    </source>
</reference>
<dbReference type="GO" id="GO:0000030">
    <property type="term" value="F:mannosyltransferase activity"/>
    <property type="evidence" value="ECO:0007669"/>
    <property type="project" value="TreeGrafter"/>
</dbReference>
<keyword evidence="1" id="KW-0812">Transmembrane</keyword>
<dbReference type="PANTHER" id="PTHR32385:SF15">
    <property type="entry name" value="INOSITOL PHOSPHOCERAMIDE MANNOSYLTRANSFERASE 1"/>
    <property type="match status" value="1"/>
</dbReference>
<dbReference type="EMBL" id="PIQG01000005">
    <property type="protein sequence ID" value="RUO75723.1"/>
    <property type="molecule type" value="Genomic_DNA"/>
</dbReference>
<gene>
    <name evidence="2" type="ORF">CWI83_10140</name>
</gene>
<evidence type="ECO:0000313" key="3">
    <source>
        <dbReference type="Proteomes" id="UP000288279"/>
    </source>
</evidence>
<name>A0A432ZCN0_9GAMM</name>
<proteinExistence type="predicted"/>
<dbReference type="Gene3D" id="3.90.550.20">
    <property type="match status" value="1"/>
</dbReference>
<dbReference type="GO" id="GO:0051999">
    <property type="term" value="P:mannosyl-inositol phosphorylceramide biosynthetic process"/>
    <property type="evidence" value="ECO:0007669"/>
    <property type="project" value="TreeGrafter"/>
</dbReference>
<dbReference type="OrthoDB" id="9802881at2"/>
<dbReference type="InterPro" id="IPR051706">
    <property type="entry name" value="Glycosyltransferase_domain"/>
</dbReference>
<organism evidence="2 3">
    <name type="scientific">Pseudidiomarina taiwanensis</name>
    <dbReference type="NCBI Taxonomy" id="337250"/>
    <lineage>
        <taxon>Bacteria</taxon>
        <taxon>Pseudomonadati</taxon>
        <taxon>Pseudomonadota</taxon>
        <taxon>Gammaproteobacteria</taxon>
        <taxon>Alteromonadales</taxon>
        <taxon>Idiomarinaceae</taxon>
        <taxon>Pseudidiomarina</taxon>
    </lineage>
</organism>